<dbReference type="GO" id="GO:0015627">
    <property type="term" value="C:type II protein secretion system complex"/>
    <property type="evidence" value="ECO:0007669"/>
    <property type="project" value="InterPro"/>
</dbReference>
<keyword evidence="8 10" id="KW-1133">Transmembrane helix</keyword>
<evidence type="ECO:0000313" key="12">
    <source>
        <dbReference type="Proteomes" id="UP000186079"/>
    </source>
</evidence>
<dbReference type="RefSeq" id="WP_039562704.1">
    <property type="nucleotide sequence ID" value="NZ_FTMC01000018.1"/>
</dbReference>
<dbReference type="GO" id="GO:0005886">
    <property type="term" value="C:plasma membrane"/>
    <property type="evidence" value="ECO:0007669"/>
    <property type="project" value="UniProtKB-SubCell"/>
</dbReference>
<comment type="subcellular location">
    <subcellularLocation>
        <location evidence="1">Cell inner membrane</location>
        <topology evidence="1">Single-pass membrane protein</topology>
    </subcellularLocation>
</comment>
<evidence type="ECO:0000256" key="9">
    <source>
        <dbReference type="ARBA" id="ARBA00023136"/>
    </source>
</evidence>
<name>A0A1N6ZFQ6_9PSED</name>
<accession>A0A1N6ZFQ6</accession>
<gene>
    <name evidence="11" type="ORF">SAMN05421672_11819</name>
</gene>
<organism evidence="11 12">
    <name type="scientific">Pseudomonas flexibilis</name>
    <dbReference type="NCBI Taxonomy" id="706570"/>
    <lineage>
        <taxon>Bacteria</taxon>
        <taxon>Pseudomonadati</taxon>
        <taxon>Pseudomonadota</taxon>
        <taxon>Gammaproteobacteria</taxon>
        <taxon>Pseudomonadales</taxon>
        <taxon>Pseudomonadaceae</taxon>
        <taxon>Pseudomonas</taxon>
    </lineage>
</organism>
<evidence type="ECO:0000256" key="3">
    <source>
        <dbReference type="ARBA" id="ARBA00022448"/>
    </source>
</evidence>
<keyword evidence="9 10" id="KW-0472">Membrane</keyword>
<evidence type="ECO:0000313" key="11">
    <source>
        <dbReference type="EMBL" id="SIR25730.1"/>
    </source>
</evidence>
<evidence type="ECO:0000256" key="8">
    <source>
        <dbReference type="ARBA" id="ARBA00022989"/>
    </source>
</evidence>
<keyword evidence="5" id="KW-0997">Cell inner membrane</keyword>
<evidence type="ECO:0000256" key="4">
    <source>
        <dbReference type="ARBA" id="ARBA00022475"/>
    </source>
</evidence>
<dbReference type="GO" id="GO:0015628">
    <property type="term" value="P:protein secretion by the type II secretion system"/>
    <property type="evidence" value="ECO:0007669"/>
    <property type="project" value="InterPro"/>
</dbReference>
<keyword evidence="3" id="KW-0813">Transport</keyword>
<evidence type="ECO:0000256" key="2">
    <source>
        <dbReference type="ARBA" id="ARBA00010637"/>
    </source>
</evidence>
<dbReference type="Gene3D" id="3.30.1360.100">
    <property type="entry name" value="General secretion pathway protein M, EpsM"/>
    <property type="match status" value="1"/>
</dbReference>
<dbReference type="Proteomes" id="UP000186079">
    <property type="component" value="Unassembled WGS sequence"/>
</dbReference>
<evidence type="ECO:0000256" key="7">
    <source>
        <dbReference type="ARBA" id="ARBA00022927"/>
    </source>
</evidence>
<dbReference type="SUPFAM" id="SSF103054">
    <property type="entry name" value="General secretion pathway protein M, EpsM"/>
    <property type="match status" value="1"/>
</dbReference>
<dbReference type="InterPro" id="IPR007690">
    <property type="entry name" value="T2SS_GspM"/>
</dbReference>
<feature type="transmembrane region" description="Helical" evidence="10">
    <location>
        <begin position="33"/>
        <end position="53"/>
    </location>
</feature>
<evidence type="ECO:0000256" key="10">
    <source>
        <dbReference type="SAM" id="Phobius"/>
    </source>
</evidence>
<evidence type="ECO:0000256" key="1">
    <source>
        <dbReference type="ARBA" id="ARBA00004377"/>
    </source>
</evidence>
<evidence type="ECO:0000256" key="6">
    <source>
        <dbReference type="ARBA" id="ARBA00022692"/>
    </source>
</evidence>
<keyword evidence="7" id="KW-0653">Protein transport</keyword>
<dbReference type="EMBL" id="FTMC01000018">
    <property type="protein sequence ID" value="SIR25730.1"/>
    <property type="molecule type" value="Genomic_DNA"/>
</dbReference>
<dbReference type="Pfam" id="PF04612">
    <property type="entry name" value="T2SSM"/>
    <property type="match status" value="1"/>
</dbReference>
<evidence type="ECO:0000256" key="5">
    <source>
        <dbReference type="ARBA" id="ARBA00022519"/>
    </source>
</evidence>
<comment type="similarity">
    <text evidence="2">Belongs to the GSP M family.</text>
</comment>
<keyword evidence="4" id="KW-1003">Cell membrane</keyword>
<protein>
    <submittedName>
        <fullName evidence="11">General secretion pathway protein M</fullName>
    </submittedName>
</protein>
<keyword evidence="6 10" id="KW-0812">Transmembrane</keyword>
<dbReference type="AlphaFoldDB" id="A0A1N6ZFQ6"/>
<proteinExistence type="inferred from homology"/>
<reference evidence="11 12" key="1">
    <citation type="submission" date="2017-01" db="EMBL/GenBank/DDBJ databases">
        <authorList>
            <person name="Mah S.A."/>
            <person name="Swanson W.J."/>
            <person name="Moy G.W."/>
            <person name="Vacquier V.D."/>
        </authorList>
    </citation>
    <scope>NUCLEOTIDE SEQUENCE [LARGE SCALE GENOMIC DNA]</scope>
    <source>
        <strain evidence="11 12">ATCC 29606</strain>
    </source>
</reference>
<sequence>MHALKLKLQAQLALLDASPLLQRWRQLAGRERLALSILGLVLLALLVYGALWVPVERSRAEALVGFQQQRELQAYLRARAPEARALSGRAAARPAPADLQRLVTAAAEQQGLAIERLDAEGEGGVQVSLQPAPFATLLAWFEVLQRQGIRIEEAGLERHGEGAVVARLGLRPVP</sequence>
<dbReference type="InterPro" id="IPR023229">
    <property type="entry name" value="T2SS_M_periplasmic_sf"/>
</dbReference>